<dbReference type="RefSeq" id="WP_101589012.1">
    <property type="nucleotide sequence ID" value="NZ_FXZM01000007.1"/>
</dbReference>
<feature type="region of interest" description="Disordered" evidence="1">
    <location>
        <begin position="57"/>
        <end position="86"/>
    </location>
</feature>
<evidence type="ECO:0000256" key="1">
    <source>
        <dbReference type="SAM" id="MobiDB-lite"/>
    </source>
</evidence>
<evidence type="ECO:0000259" key="2">
    <source>
        <dbReference type="Pfam" id="PF08818"/>
    </source>
</evidence>
<name>A0A2H1L581_9MICO</name>
<dbReference type="AlphaFoldDB" id="A0A2H1L581"/>
<dbReference type="Pfam" id="PF08818">
    <property type="entry name" value="DUF1801"/>
    <property type="match status" value="1"/>
</dbReference>
<reference evidence="4" key="1">
    <citation type="submission" date="2017-03" db="EMBL/GenBank/DDBJ databases">
        <authorList>
            <person name="Monnet C."/>
        </authorList>
    </citation>
    <scope>NUCLEOTIDE SEQUENCE [LARGE SCALE GENOMIC DNA]</scope>
    <source>
        <strain evidence="4">SJ5-8</strain>
    </source>
</reference>
<dbReference type="InterPro" id="IPR014922">
    <property type="entry name" value="YdhG-like"/>
</dbReference>
<feature type="domain" description="YdhG-like" evidence="2">
    <location>
        <begin position="115"/>
        <end position="213"/>
    </location>
</feature>
<proteinExistence type="predicted"/>
<dbReference type="Gene3D" id="1.10.150.20">
    <property type="entry name" value="5' to 3' exonuclease, C-terminal subdomain"/>
    <property type="match status" value="1"/>
</dbReference>
<protein>
    <recommendedName>
        <fullName evidence="2">YdhG-like domain-containing protein</fullName>
    </recommendedName>
</protein>
<evidence type="ECO:0000313" key="4">
    <source>
        <dbReference type="Proteomes" id="UP000234462"/>
    </source>
</evidence>
<organism evidence="3 4">
    <name type="scientific">Brevibacterium jeotgali</name>
    <dbReference type="NCBI Taxonomy" id="1262550"/>
    <lineage>
        <taxon>Bacteria</taxon>
        <taxon>Bacillati</taxon>
        <taxon>Actinomycetota</taxon>
        <taxon>Actinomycetes</taxon>
        <taxon>Micrococcales</taxon>
        <taxon>Brevibacteriaceae</taxon>
        <taxon>Brevibacterium</taxon>
    </lineage>
</organism>
<evidence type="ECO:0000313" key="3">
    <source>
        <dbReference type="EMBL" id="SMY12064.1"/>
    </source>
</evidence>
<gene>
    <name evidence="3" type="ORF">BJEO58_01658</name>
</gene>
<keyword evidence="4" id="KW-1185">Reference proteome</keyword>
<dbReference type="SUPFAM" id="SSF47789">
    <property type="entry name" value="C-terminal domain of RNA polymerase alpha subunit"/>
    <property type="match status" value="1"/>
</dbReference>
<accession>A0A2H1L581</accession>
<dbReference type="Proteomes" id="UP000234462">
    <property type="component" value="Unassembled WGS sequence"/>
</dbReference>
<sequence>MTRFEEVPGLSTPARRALVAAGYDDLEALDGVDRGGLARLHGMGPRTLERIEERLREGGRGLGGEVPAPDQRTGSLTRGHTGETAADVKTTTTDVDPVGWIESLPWPRRQEHGRILLEVFGRVTGEAPVMWGPTMIGYGDVHYVSPSGREGDWFLVGFSPRKASISLYGLQGSTRADVLLAQLGKHRIGAGCVWINKPEDVDLDVLETLIRDAWDAVA</sequence>
<dbReference type="EMBL" id="FXZM01000007">
    <property type="protein sequence ID" value="SMY12064.1"/>
    <property type="molecule type" value="Genomic_DNA"/>
</dbReference>
<dbReference type="OrthoDB" id="5951444at2"/>